<organism evidence="1">
    <name type="scientific">Dickeya oryzae</name>
    <dbReference type="NCBI Taxonomy" id="1240404"/>
    <lineage>
        <taxon>Bacteria</taxon>
        <taxon>Pseudomonadati</taxon>
        <taxon>Pseudomonadota</taxon>
        <taxon>Gammaproteobacteria</taxon>
        <taxon>Enterobacterales</taxon>
        <taxon>Pectobacteriaceae</taxon>
        <taxon>Dickeya</taxon>
    </lineage>
</organism>
<sequence>MQDDIDNMFRKIHRTFKRMNNKCDNIEILNSILNEQLGCGEFSVQPATITNCMTNLHGFCVYYKEYKAFIPQHEVYRSKNTLIKAMGETLNEAEIILPNYVSIGVISHHCGQINKAPSREMKILAGERSLTSMFPPEVLSLLVIEHYTKFPVLEKCLVQIRETTETYCLGLYRSAITTLLPCIESTIRSLGIRLGIDEPENVGTQFLLSIYDAWLKFYINDYVYRDYDWKPICISSKEFFSGFEERYQIALNGRNYIEKHLYQNTQSDTGISNLNRHSILHGFMTEYYTKGNYLRLINLLNNLYFMLTISGDPVSLFLPCDTVQSKSFLLNLSIFERTGMSRAIFLDKQNILR</sequence>
<dbReference type="AlphaFoldDB" id="A0AB39ILP6"/>
<accession>A0AB39ILP6</accession>
<evidence type="ECO:0000313" key="1">
    <source>
        <dbReference type="EMBL" id="XDL16176.1"/>
    </source>
</evidence>
<name>A0AB39ILP6_9GAMM</name>
<gene>
    <name evidence="1" type="ORF">LF923_0008045</name>
</gene>
<protein>
    <submittedName>
        <fullName evidence="1">Uncharacterized protein</fullName>
    </submittedName>
</protein>
<dbReference type="RefSeq" id="WP_226101483.1">
    <property type="nucleotide sequence ID" value="NZ_CP162411.1"/>
</dbReference>
<reference evidence="1" key="1">
    <citation type="submission" date="2024-07" db="EMBL/GenBank/DDBJ databases">
        <authorList>
            <person name="Pedron J."/>
        </authorList>
    </citation>
    <scope>NUCLEOTIDE SEQUENCE</scope>
    <source>
        <strain evidence="1">A642-S2-A17</strain>
    </source>
</reference>
<dbReference type="EMBL" id="CP162411">
    <property type="protein sequence ID" value="XDL16176.1"/>
    <property type="molecule type" value="Genomic_DNA"/>
</dbReference>
<proteinExistence type="predicted"/>